<evidence type="ECO:0000313" key="7">
    <source>
        <dbReference type="EMBL" id="SFK58413.1"/>
    </source>
</evidence>
<dbReference type="GO" id="GO:0006352">
    <property type="term" value="P:DNA-templated transcription initiation"/>
    <property type="evidence" value="ECO:0007669"/>
    <property type="project" value="InterPro"/>
</dbReference>
<dbReference type="SUPFAM" id="SSF88946">
    <property type="entry name" value="Sigma2 domain of RNA polymerase sigma factors"/>
    <property type="match status" value="1"/>
</dbReference>
<keyword evidence="4" id="KW-0804">Transcription</keyword>
<evidence type="ECO:0000259" key="5">
    <source>
        <dbReference type="Pfam" id="PF08281"/>
    </source>
</evidence>
<dbReference type="GO" id="GO:0016987">
    <property type="term" value="F:sigma factor activity"/>
    <property type="evidence" value="ECO:0007669"/>
    <property type="project" value="UniProtKB-KW"/>
</dbReference>
<dbReference type="Gene3D" id="1.10.10.10">
    <property type="entry name" value="Winged helix-like DNA-binding domain superfamily/Winged helix DNA-binding domain"/>
    <property type="match status" value="1"/>
</dbReference>
<dbReference type="Pfam" id="PF08281">
    <property type="entry name" value="Sigma70_r4_2"/>
    <property type="match status" value="1"/>
</dbReference>
<sequence length="172" mass="19613">MDEKKTAILAEIPRLRRYARALLRDRDAADDLVQDSLERALTRLDNWRTGENPRRWLFTIMHHLFVDQMRKVSRRGGNATVPVEAAERLPQAPAQQDNFAVRDVLDALEAISPERRAAIMMVAVEGFSYVEAANILGIPAGTLMSRIARGREELRVLLDDAARRRTIRIVEK</sequence>
<evidence type="ECO:0000256" key="4">
    <source>
        <dbReference type="ARBA" id="ARBA00023163"/>
    </source>
</evidence>
<dbReference type="InterPro" id="IPR013324">
    <property type="entry name" value="RNA_pol_sigma_r3/r4-like"/>
</dbReference>
<dbReference type="GO" id="GO:0003677">
    <property type="term" value="F:DNA binding"/>
    <property type="evidence" value="ECO:0007669"/>
    <property type="project" value="InterPro"/>
</dbReference>
<dbReference type="SUPFAM" id="SSF88659">
    <property type="entry name" value="Sigma3 and sigma4 domains of RNA polymerase sigma factors"/>
    <property type="match status" value="1"/>
</dbReference>
<evidence type="ECO:0000256" key="1">
    <source>
        <dbReference type="ARBA" id="ARBA00010641"/>
    </source>
</evidence>
<dbReference type="PANTHER" id="PTHR43133:SF25">
    <property type="entry name" value="RNA POLYMERASE SIGMA FACTOR RFAY-RELATED"/>
    <property type="match status" value="1"/>
</dbReference>
<proteinExistence type="inferred from homology"/>
<dbReference type="Pfam" id="PF22029">
    <property type="entry name" value="PhyR_sigma2"/>
    <property type="match status" value="1"/>
</dbReference>
<dbReference type="InterPro" id="IPR014284">
    <property type="entry name" value="RNA_pol_sigma-70_dom"/>
</dbReference>
<dbReference type="EMBL" id="FOSL01000008">
    <property type="protein sequence ID" value="SFK58413.1"/>
    <property type="molecule type" value="Genomic_DNA"/>
</dbReference>
<accession>A0A1I4AQ60</accession>
<dbReference type="CDD" id="cd06171">
    <property type="entry name" value="Sigma70_r4"/>
    <property type="match status" value="1"/>
</dbReference>
<evidence type="ECO:0000259" key="6">
    <source>
        <dbReference type="Pfam" id="PF22029"/>
    </source>
</evidence>
<dbReference type="InterPro" id="IPR013249">
    <property type="entry name" value="RNA_pol_sigma70_r4_t2"/>
</dbReference>
<comment type="similarity">
    <text evidence="1">Belongs to the sigma-70 factor family. ECF subfamily.</text>
</comment>
<dbReference type="AlphaFoldDB" id="A0A1I4AQ60"/>
<name>A0A1I4AQ60_9HYPH</name>
<dbReference type="Gene3D" id="1.10.1740.10">
    <property type="match status" value="1"/>
</dbReference>
<dbReference type="InterPro" id="IPR013325">
    <property type="entry name" value="RNA_pol_sigma_r2"/>
</dbReference>
<dbReference type="NCBIfam" id="TIGR02937">
    <property type="entry name" value="sigma70-ECF"/>
    <property type="match status" value="1"/>
</dbReference>
<organism evidence="7 8">
    <name type="scientific">Neomesorhizobium albiziae</name>
    <dbReference type="NCBI Taxonomy" id="335020"/>
    <lineage>
        <taxon>Bacteria</taxon>
        <taxon>Pseudomonadati</taxon>
        <taxon>Pseudomonadota</taxon>
        <taxon>Alphaproteobacteria</taxon>
        <taxon>Hyphomicrobiales</taxon>
        <taxon>Phyllobacteriaceae</taxon>
        <taxon>Neomesorhizobium</taxon>
    </lineage>
</organism>
<dbReference type="InterPro" id="IPR036388">
    <property type="entry name" value="WH-like_DNA-bd_sf"/>
</dbReference>
<dbReference type="InterPro" id="IPR053866">
    <property type="entry name" value="PhyR_sigma2"/>
</dbReference>
<dbReference type="InterPro" id="IPR039425">
    <property type="entry name" value="RNA_pol_sigma-70-like"/>
</dbReference>
<keyword evidence="2" id="KW-0805">Transcription regulation</keyword>
<dbReference type="RefSeq" id="WP_149761011.1">
    <property type="nucleotide sequence ID" value="NZ_BSPE01000048.1"/>
</dbReference>
<dbReference type="PANTHER" id="PTHR43133">
    <property type="entry name" value="RNA POLYMERASE ECF-TYPE SIGMA FACTO"/>
    <property type="match status" value="1"/>
</dbReference>
<gene>
    <name evidence="7" type="ORF">SAMN04488498_108210</name>
</gene>
<dbReference type="Proteomes" id="UP000323300">
    <property type="component" value="Unassembled WGS sequence"/>
</dbReference>
<evidence type="ECO:0000256" key="3">
    <source>
        <dbReference type="ARBA" id="ARBA00023082"/>
    </source>
</evidence>
<evidence type="ECO:0000256" key="2">
    <source>
        <dbReference type="ARBA" id="ARBA00023015"/>
    </source>
</evidence>
<keyword evidence="3" id="KW-0731">Sigma factor</keyword>
<reference evidence="7 8" key="1">
    <citation type="submission" date="2016-10" db="EMBL/GenBank/DDBJ databases">
        <authorList>
            <person name="Varghese N."/>
            <person name="Submissions S."/>
        </authorList>
    </citation>
    <scope>NUCLEOTIDE SEQUENCE [LARGE SCALE GENOMIC DNA]</scope>
    <source>
        <strain evidence="7 8">DSM 21822</strain>
    </source>
</reference>
<evidence type="ECO:0000313" key="8">
    <source>
        <dbReference type="Proteomes" id="UP000323300"/>
    </source>
</evidence>
<dbReference type="OrthoDB" id="9797134at2"/>
<feature type="domain" description="PhyR sigma2" evidence="6">
    <location>
        <begin position="8"/>
        <end position="62"/>
    </location>
</feature>
<protein>
    <submittedName>
        <fullName evidence="7">RNA polymerase sigma-70 factor, ECF subfamily</fullName>
    </submittedName>
</protein>
<keyword evidence="8" id="KW-1185">Reference proteome</keyword>
<feature type="domain" description="RNA polymerase sigma factor 70 region 4 type 2" evidence="5">
    <location>
        <begin position="103"/>
        <end position="154"/>
    </location>
</feature>